<evidence type="ECO:0000313" key="3">
    <source>
        <dbReference type="Proteomes" id="UP000268059"/>
    </source>
</evidence>
<dbReference type="SUPFAM" id="SSF63829">
    <property type="entry name" value="Calcium-dependent phosphotriesterase"/>
    <property type="match status" value="1"/>
</dbReference>
<feature type="chain" id="PRO_5039160136" description="Lipoprotein" evidence="1">
    <location>
        <begin position="31"/>
        <end position="279"/>
    </location>
</feature>
<dbReference type="Proteomes" id="UP000268059">
    <property type="component" value="Chromosome"/>
</dbReference>
<protein>
    <recommendedName>
        <fullName evidence="4">Lipoprotein</fullName>
    </recommendedName>
</protein>
<keyword evidence="1" id="KW-0732">Signal</keyword>
<organism evidence="2 3">
    <name type="scientific">Intestinibaculum porci</name>
    <dbReference type="NCBI Taxonomy" id="2487118"/>
    <lineage>
        <taxon>Bacteria</taxon>
        <taxon>Bacillati</taxon>
        <taxon>Bacillota</taxon>
        <taxon>Erysipelotrichia</taxon>
        <taxon>Erysipelotrichales</taxon>
        <taxon>Erysipelotrichaceae</taxon>
        <taxon>Intestinibaculum</taxon>
    </lineage>
</organism>
<keyword evidence="3" id="KW-1185">Reference proteome</keyword>
<dbReference type="PROSITE" id="PS51257">
    <property type="entry name" value="PROKAR_LIPOPROTEIN"/>
    <property type="match status" value="1"/>
</dbReference>
<dbReference type="AlphaFoldDB" id="A0A3G9JUP1"/>
<sequence>MVSSRMSKHKAFWRYSLCLILMLSLTSCHDFTNSQEVNGGQGVFVIDDQMYINGSAQISLYHNGELIKQNKDVFTKYQGEVNHLGALSGNDRYLFAPAEAFDGNDSINKQVGIYDRHTLKQVKAFPLAKQSGQQECSALAYDDRDHSLWLTQWGDTNSSFYLYHYDLNGQYLGKRKIPPLKWIQGLTVYKNDFYFACDDGDANKDQPDHIYRVSKAGQVKTIRLLDDVYDQGEVEGLSIAHQNLYVLYNRGAKVVDGKVLGLEKGYDHQIHEVYAYKLK</sequence>
<evidence type="ECO:0000313" key="2">
    <source>
        <dbReference type="EMBL" id="BBH26809.1"/>
    </source>
</evidence>
<evidence type="ECO:0000256" key="1">
    <source>
        <dbReference type="SAM" id="SignalP"/>
    </source>
</evidence>
<dbReference type="InParanoid" id="A0A3G9JUP1"/>
<name>A0A3G9JUP1_9FIRM</name>
<accession>A0A3G9JUP1</accession>
<dbReference type="EMBL" id="AP019309">
    <property type="protein sequence ID" value="BBH26809.1"/>
    <property type="molecule type" value="Genomic_DNA"/>
</dbReference>
<dbReference type="KEGG" id="ebm:SG0102_17430"/>
<proteinExistence type="predicted"/>
<reference evidence="2 3" key="1">
    <citation type="submission" date="2018-11" db="EMBL/GenBank/DDBJ databases">
        <title>Novel Erysipelotrichaceae bacterium isolated from small intestine of a swine.</title>
        <authorList>
            <person name="Kim J.S."/>
            <person name="Choe H."/>
            <person name="Lee Y.R."/>
            <person name="Kim K.M."/>
            <person name="Park D.S."/>
        </authorList>
    </citation>
    <scope>NUCLEOTIDE SEQUENCE [LARGE SCALE GENOMIC DNA]</scope>
    <source>
        <strain evidence="2 3">SG0102</strain>
    </source>
</reference>
<gene>
    <name evidence="2" type="ORF">SG0102_17430</name>
</gene>
<feature type="signal peptide" evidence="1">
    <location>
        <begin position="1"/>
        <end position="30"/>
    </location>
</feature>
<evidence type="ECO:0008006" key="4">
    <source>
        <dbReference type="Google" id="ProtNLM"/>
    </source>
</evidence>